<dbReference type="PANTHER" id="PTHR33689">
    <property type="entry name" value="FAS-BINDING FACTOR 1"/>
    <property type="match status" value="1"/>
</dbReference>
<keyword evidence="1" id="KW-0175">Coiled coil</keyword>
<dbReference type="InterPro" id="IPR033561">
    <property type="entry name" value="FBF1"/>
</dbReference>
<feature type="compositionally biased region" description="Polar residues" evidence="2">
    <location>
        <begin position="287"/>
        <end position="296"/>
    </location>
</feature>
<accession>A0A9W9YXA0</accession>
<dbReference type="GO" id="GO:0005814">
    <property type="term" value="C:centriole"/>
    <property type="evidence" value="ECO:0007669"/>
    <property type="project" value="TreeGrafter"/>
</dbReference>
<keyword evidence="5" id="KW-1185">Reference proteome</keyword>
<feature type="region of interest" description="Disordered" evidence="2">
    <location>
        <begin position="257"/>
        <end position="305"/>
    </location>
</feature>
<dbReference type="Proteomes" id="UP001163046">
    <property type="component" value="Unassembled WGS sequence"/>
</dbReference>
<evidence type="ECO:0000313" key="5">
    <source>
        <dbReference type="Proteomes" id="UP001163046"/>
    </source>
</evidence>
<feature type="compositionally biased region" description="Basic and acidic residues" evidence="2">
    <location>
        <begin position="271"/>
        <end position="285"/>
    </location>
</feature>
<dbReference type="AlphaFoldDB" id="A0A9W9YXA0"/>
<feature type="compositionally biased region" description="Polar residues" evidence="2">
    <location>
        <begin position="261"/>
        <end position="270"/>
    </location>
</feature>
<dbReference type="InterPro" id="IPR049390">
    <property type="entry name" value="FBF1_C"/>
</dbReference>
<protein>
    <recommendedName>
        <fullName evidence="3">Fas-binding factor 1 C-terminal domain-containing protein</fullName>
    </recommendedName>
</protein>
<dbReference type="PANTHER" id="PTHR33689:SF1">
    <property type="entry name" value="FAS-BINDING FACTOR 1"/>
    <property type="match status" value="1"/>
</dbReference>
<reference evidence="4" key="1">
    <citation type="submission" date="2023-01" db="EMBL/GenBank/DDBJ databases">
        <title>Genome assembly of the deep-sea coral Lophelia pertusa.</title>
        <authorList>
            <person name="Herrera S."/>
            <person name="Cordes E."/>
        </authorList>
    </citation>
    <scope>NUCLEOTIDE SEQUENCE</scope>
    <source>
        <strain evidence="4">USNM1676648</strain>
        <tissue evidence="4">Polyp</tissue>
    </source>
</reference>
<dbReference type="GO" id="GO:0097539">
    <property type="term" value="C:ciliary transition fiber"/>
    <property type="evidence" value="ECO:0007669"/>
    <property type="project" value="InterPro"/>
</dbReference>
<gene>
    <name evidence="4" type="ORF">OS493_027825</name>
</gene>
<proteinExistence type="predicted"/>
<evidence type="ECO:0000259" key="3">
    <source>
        <dbReference type="Pfam" id="PF21007"/>
    </source>
</evidence>
<dbReference type="GO" id="GO:0090162">
    <property type="term" value="P:establishment of epithelial cell polarity"/>
    <property type="evidence" value="ECO:0007669"/>
    <property type="project" value="InterPro"/>
</dbReference>
<organism evidence="4 5">
    <name type="scientific">Desmophyllum pertusum</name>
    <dbReference type="NCBI Taxonomy" id="174260"/>
    <lineage>
        <taxon>Eukaryota</taxon>
        <taxon>Metazoa</taxon>
        <taxon>Cnidaria</taxon>
        <taxon>Anthozoa</taxon>
        <taxon>Hexacorallia</taxon>
        <taxon>Scleractinia</taxon>
        <taxon>Caryophylliina</taxon>
        <taxon>Caryophylliidae</taxon>
        <taxon>Desmophyllum</taxon>
    </lineage>
</organism>
<dbReference type="GO" id="GO:0036064">
    <property type="term" value="C:ciliary basal body"/>
    <property type="evidence" value="ECO:0007669"/>
    <property type="project" value="TreeGrafter"/>
</dbReference>
<dbReference type="GO" id="GO:0060271">
    <property type="term" value="P:cilium assembly"/>
    <property type="evidence" value="ECO:0007669"/>
    <property type="project" value="InterPro"/>
</dbReference>
<evidence type="ECO:0000256" key="1">
    <source>
        <dbReference type="SAM" id="Coils"/>
    </source>
</evidence>
<feature type="coiled-coil region" evidence="1">
    <location>
        <begin position="114"/>
        <end position="242"/>
    </location>
</feature>
<feature type="domain" description="Fas-binding factor 1 C-terminal" evidence="3">
    <location>
        <begin position="189"/>
        <end position="284"/>
    </location>
</feature>
<dbReference type="Pfam" id="PF21007">
    <property type="entry name" value="FBF1"/>
    <property type="match status" value="1"/>
</dbReference>
<sequence length="305" mass="36139">MLFLLQHQLLYRMYHPLSQFHYKPGPPIHSNTHHSSLIQSNPSPLRLTFHRQWESNPTPISRILTSPSPTYSTHLLLLLRLPVRIRPRPFTTNLNTSPLLDFNHRPRSLQPSSLERLEMTKLKAESELQQSRLMEYEVVNDQHEQQKTRLEEEVKELMKRVHEMDGVRHKKDLDAGSKVSELERKVRRLELEREQLLTTIEALKTRHKDELANIDTSHKSHLKTLEDSYQRREQRLKDETDLIIQQNSDKFKNVQMEKADLQTTNKPKTFNSRDSEKQRDRDVKRPSSPSVGTISRRNMKMRSRI</sequence>
<evidence type="ECO:0000256" key="2">
    <source>
        <dbReference type="SAM" id="MobiDB-lite"/>
    </source>
</evidence>
<evidence type="ECO:0000313" key="4">
    <source>
        <dbReference type="EMBL" id="KAJ7371137.1"/>
    </source>
</evidence>
<name>A0A9W9YXA0_9CNID</name>
<comment type="caution">
    <text evidence="4">The sequence shown here is derived from an EMBL/GenBank/DDBJ whole genome shotgun (WGS) entry which is preliminary data.</text>
</comment>
<dbReference type="OrthoDB" id="8195456at2759"/>
<dbReference type="EMBL" id="MU826851">
    <property type="protein sequence ID" value="KAJ7371137.1"/>
    <property type="molecule type" value="Genomic_DNA"/>
</dbReference>